<dbReference type="HOGENOM" id="CLU_3267083_0_0_9"/>
<dbReference type="EMBL" id="CP001810">
    <property type="protein sequence ID" value="ADL33867.1"/>
    <property type="molecule type" value="Genomic_DNA"/>
</dbReference>
<name>E0S242_BUTPB</name>
<keyword evidence="2" id="KW-1185">Reference proteome</keyword>
<proteinExistence type="predicted"/>
<evidence type="ECO:0000313" key="1">
    <source>
        <dbReference type="EMBL" id="ADL33867.1"/>
    </source>
</evidence>
<dbReference type="STRING" id="515622.bpr_I1127"/>
<sequence>MFLIVWPDNGENLHDLWQLYGCSHLCGKAEIEAAIEYKNYN</sequence>
<evidence type="ECO:0000313" key="2">
    <source>
        <dbReference type="Proteomes" id="UP000001299"/>
    </source>
</evidence>
<reference evidence="1 2" key="1">
    <citation type="journal article" date="2010" name="PLoS ONE">
        <title>The glycobiome of the rumen bacterium Butyrivibrio proteoclasticus B316(T) highlights adaptation to a polysaccharide-rich environment.</title>
        <authorList>
            <person name="Kelly W.J."/>
            <person name="Leahy S.C."/>
            <person name="Altermann E."/>
            <person name="Yeoman C.J."/>
            <person name="Dunne J.C."/>
            <person name="Kong Z."/>
            <person name="Pacheco D.M."/>
            <person name="Li D."/>
            <person name="Noel S.J."/>
            <person name="Moon C.D."/>
            <person name="Cookson A.L."/>
            <person name="Attwood G.T."/>
        </authorList>
    </citation>
    <scope>NUCLEOTIDE SEQUENCE [LARGE SCALE GENOMIC DNA]</scope>
    <source>
        <strain evidence="2">ATCC 51982 / DSM 14932 / B316</strain>
    </source>
</reference>
<organism evidence="1 2">
    <name type="scientific">Butyrivibrio proteoclasticus (strain ATCC 51982 / DSM 14932 / B316)</name>
    <name type="common">Clostridium proteoclasticum</name>
    <dbReference type="NCBI Taxonomy" id="515622"/>
    <lineage>
        <taxon>Bacteria</taxon>
        <taxon>Bacillati</taxon>
        <taxon>Bacillota</taxon>
        <taxon>Clostridia</taxon>
        <taxon>Lachnospirales</taxon>
        <taxon>Lachnospiraceae</taxon>
        <taxon>Butyrivibrio</taxon>
    </lineage>
</organism>
<protein>
    <submittedName>
        <fullName evidence="1">Uncharacterized protein</fullName>
    </submittedName>
</protein>
<dbReference type="Proteomes" id="UP000001299">
    <property type="component" value="Chromosome 1"/>
</dbReference>
<dbReference type="KEGG" id="bpb:bpr_I1127"/>
<dbReference type="AlphaFoldDB" id="E0S242"/>
<gene>
    <name evidence="1" type="ordered locus">bpr_I1127</name>
</gene>
<accession>E0S242</accession>